<dbReference type="AlphaFoldDB" id="A0AAQ3LDY5"/>
<evidence type="ECO:0000313" key="5">
    <source>
        <dbReference type="EMBL" id="WOO42160.1"/>
    </source>
</evidence>
<dbReference type="PROSITE" id="PS50042">
    <property type="entry name" value="CNMP_BINDING_3"/>
    <property type="match status" value="1"/>
</dbReference>
<name>A0AAQ3LDY5_9BACT</name>
<dbReference type="InterPro" id="IPR014710">
    <property type="entry name" value="RmlC-like_jellyroll"/>
</dbReference>
<gene>
    <name evidence="5" type="ORF">RZN69_03600</name>
</gene>
<evidence type="ECO:0000256" key="2">
    <source>
        <dbReference type="PROSITE-ProRule" id="PRU00703"/>
    </source>
</evidence>
<dbReference type="KEGG" id="puo:RZN69_03600"/>
<evidence type="ECO:0000256" key="1">
    <source>
        <dbReference type="ARBA" id="ARBA00023122"/>
    </source>
</evidence>
<dbReference type="PANTHER" id="PTHR43080">
    <property type="entry name" value="CBS DOMAIN-CONTAINING PROTEIN CBSX3, MITOCHONDRIAL"/>
    <property type="match status" value="1"/>
</dbReference>
<dbReference type="InterPro" id="IPR046342">
    <property type="entry name" value="CBS_dom_sf"/>
</dbReference>
<dbReference type="Gene3D" id="3.10.580.10">
    <property type="entry name" value="CBS-domain"/>
    <property type="match status" value="1"/>
</dbReference>
<keyword evidence="6" id="KW-1185">Reference proteome</keyword>
<sequence length="641" mass="71891">MKTSSISLRVADFLKGYPPFNFMEEEDLLRLAGSGRVKFHESEEIVFEEGLERESWFYVIQKGTVNLFKKNGKREELTDVRVEGNLLGMLWDLDTDVYLSTARTTSDTILYRLPLDPLIELAEKIPKVKAFLKSYYSKTPGSEEANEGINEAPSDWLKYIGPAKERAARNLLTCSANDPIKSVARAVAPGCQEAVVVVDSQRRPIGVITESDLSGKVATGDIAIDAPASALMSSPVVTIKPGLTAGELLLKMLHFRVHHLCVTADGTDQTPIIGILTERNLSLLHGRLPTILTNEIQVAKTTEELAKARERTDELVFYYLETEAPIPWIASFVAEIDGAITERALDLAQEKLSRRGQNGPGTPFCWLAFHSEGRRERLLRSPQRSGIIFTDPDQGTGEATAAYYRDLACEVRDILKVCGFLLEPNERRADNPRWCRPLSTWKGYYTAWIKDPIENEILRQTPFFDLRIIAGEKSLGDELIEHIQSELGKHPNFIPLLANDAMENLPPVTIFRDSVMDKSGMLWSSIDTKAHALYPMVDLARVMALQFGLSDTTSTIERFQKLKELVPEEAKLFGEAAEAFQFALLIQTRFGLSRGDEGQFIRPGELNLIQKEQIKTLFRTVARLLEFAAERFGLVPISEEK</sequence>
<dbReference type="InterPro" id="IPR000595">
    <property type="entry name" value="cNMP-bd_dom"/>
</dbReference>
<dbReference type="Gene3D" id="2.60.120.10">
    <property type="entry name" value="Jelly Rolls"/>
    <property type="match status" value="1"/>
</dbReference>
<dbReference type="InterPro" id="IPR005105">
    <property type="entry name" value="GlnD_Uridyltrans_N"/>
</dbReference>
<organism evidence="5 6">
    <name type="scientific">Rubellicoccus peritrichatus</name>
    <dbReference type="NCBI Taxonomy" id="3080537"/>
    <lineage>
        <taxon>Bacteria</taxon>
        <taxon>Pseudomonadati</taxon>
        <taxon>Verrucomicrobiota</taxon>
        <taxon>Opitutia</taxon>
        <taxon>Puniceicoccales</taxon>
        <taxon>Cerasicoccaceae</taxon>
        <taxon>Rubellicoccus</taxon>
    </lineage>
</organism>
<feature type="domain" description="CBS" evidence="4">
    <location>
        <begin position="167"/>
        <end position="224"/>
    </location>
</feature>
<dbReference type="RefSeq" id="WP_317834645.1">
    <property type="nucleotide sequence ID" value="NZ_CP136920.1"/>
</dbReference>
<dbReference type="PANTHER" id="PTHR43080:SF2">
    <property type="entry name" value="CBS DOMAIN-CONTAINING PROTEIN"/>
    <property type="match status" value="1"/>
</dbReference>
<dbReference type="Pfam" id="PF03445">
    <property type="entry name" value="DUF294"/>
    <property type="match status" value="1"/>
</dbReference>
<dbReference type="Proteomes" id="UP001304300">
    <property type="component" value="Chromosome"/>
</dbReference>
<dbReference type="Pfam" id="PF00027">
    <property type="entry name" value="cNMP_binding"/>
    <property type="match status" value="1"/>
</dbReference>
<dbReference type="SUPFAM" id="SSF51206">
    <property type="entry name" value="cAMP-binding domain-like"/>
    <property type="match status" value="1"/>
</dbReference>
<dbReference type="EMBL" id="CP136920">
    <property type="protein sequence ID" value="WOO42160.1"/>
    <property type="molecule type" value="Genomic_DNA"/>
</dbReference>
<dbReference type="GO" id="GO:0008773">
    <property type="term" value="F:[protein-PII] uridylyltransferase activity"/>
    <property type="evidence" value="ECO:0007669"/>
    <property type="project" value="InterPro"/>
</dbReference>
<keyword evidence="1 2" id="KW-0129">CBS domain</keyword>
<dbReference type="InterPro" id="IPR051257">
    <property type="entry name" value="Diverse_CBS-Domain"/>
</dbReference>
<accession>A0AAQ3LDY5</accession>
<dbReference type="CDD" id="cd05401">
    <property type="entry name" value="NT_GlnE_GlnD_like"/>
    <property type="match status" value="1"/>
</dbReference>
<dbReference type="CDD" id="cd00038">
    <property type="entry name" value="CAP_ED"/>
    <property type="match status" value="1"/>
</dbReference>
<dbReference type="PROSITE" id="PS51371">
    <property type="entry name" value="CBS"/>
    <property type="match status" value="2"/>
</dbReference>
<dbReference type="InterPro" id="IPR018490">
    <property type="entry name" value="cNMP-bd_dom_sf"/>
</dbReference>
<dbReference type="Pfam" id="PF10335">
    <property type="entry name" value="DUF294_C"/>
    <property type="match status" value="1"/>
</dbReference>
<dbReference type="InterPro" id="IPR018821">
    <property type="entry name" value="DUF294_put_nucleoTrafse_sb-bd"/>
</dbReference>
<dbReference type="Pfam" id="PF00571">
    <property type="entry name" value="CBS"/>
    <property type="match status" value="2"/>
</dbReference>
<evidence type="ECO:0000259" key="3">
    <source>
        <dbReference type="PROSITE" id="PS50042"/>
    </source>
</evidence>
<evidence type="ECO:0000313" key="6">
    <source>
        <dbReference type="Proteomes" id="UP001304300"/>
    </source>
</evidence>
<evidence type="ECO:0000259" key="4">
    <source>
        <dbReference type="PROSITE" id="PS51371"/>
    </source>
</evidence>
<dbReference type="SMART" id="SM00116">
    <property type="entry name" value="CBS"/>
    <property type="match status" value="2"/>
</dbReference>
<reference evidence="5 6" key="1">
    <citation type="submission" date="2023-10" db="EMBL/GenBank/DDBJ databases">
        <title>Rubellicoccus peritrichatus gen. nov., sp. nov., isolated from an algae of coral reef tank.</title>
        <authorList>
            <person name="Luo J."/>
        </authorList>
    </citation>
    <scope>NUCLEOTIDE SEQUENCE [LARGE SCALE GENOMIC DNA]</scope>
    <source>
        <strain evidence="5 6">CR14</strain>
    </source>
</reference>
<dbReference type="SUPFAM" id="SSF54631">
    <property type="entry name" value="CBS-domain pair"/>
    <property type="match status" value="1"/>
</dbReference>
<dbReference type="InterPro" id="IPR000644">
    <property type="entry name" value="CBS_dom"/>
</dbReference>
<feature type="domain" description="CBS" evidence="4">
    <location>
        <begin position="232"/>
        <end position="296"/>
    </location>
</feature>
<proteinExistence type="predicted"/>
<feature type="domain" description="Cyclic nucleotide-binding" evidence="3">
    <location>
        <begin position="57"/>
        <end position="113"/>
    </location>
</feature>
<protein>
    <submittedName>
        <fullName evidence="5">DUF294 nucleotidyltransferase-like domain-containing protein</fullName>
    </submittedName>
</protein>